<evidence type="ECO:0000313" key="15">
    <source>
        <dbReference type="Proteomes" id="UP000176786"/>
    </source>
</evidence>
<evidence type="ECO:0000256" key="9">
    <source>
        <dbReference type="ARBA" id="ARBA00022840"/>
    </source>
</evidence>
<dbReference type="PANTHER" id="PTHR43711:SF31">
    <property type="entry name" value="HISTIDINE KINASE"/>
    <property type="match status" value="1"/>
</dbReference>
<keyword evidence="9" id="KW-0067">ATP-binding</keyword>
<dbReference type="Gene3D" id="3.30.450.40">
    <property type="match status" value="1"/>
</dbReference>
<evidence type="ECO:0000256" key="4">
    <source>
        <dbReference type="ARBA" id="ARBA00022475"/>
    </source>
</evidence>
<feature type="transmembrane region" description="Helical" evidence="12">
    <location>
        <begin position="206"/>
        <end position="226"/>
    </location>
</feature>
<dbReference type="AlphaFoldDB" id="A0A1F5P541"/>
<dbReference type="InterPro" id="IPR036890">
    <property type="entry name" value="HATPase_C_sf"/>
</dbReference>
<feature type="transmembrane region" description="Helical" evidence="12">
    <location>
        <begin position="238"/>
        <end position="258"/>
    </location>
</feature>
<proteinExistence type="predicted"/>
<dbReference type="InterPro" id="IPR003594">
    <property type="entry name" value="HATPase_dom"/>
</dbReference>
<dbReference type="Gene3D" id="1.10.287.130">
    <property type="match status" value="1"/>
</dbReference>
<dbReference type="InterPro" id="IPR029016">
    <property type="entry name" value="GAF-like_dom_sf"/>
</dbReference>
<dbReference type="Pfam" id="PF02518">
    <property type="entry name" value="HATPase_c"/>
    <property type="match status" value="1"/>
</dbReference>
<accession>A0A1F5P541</accession>
<dbReference type="InterPro" id="IPR005467">
    <property type="entry name" value="His_kinase_dom"/>
</dbReference>
<feature type="transmembrane region" description="Helical" evidence="12">
    <location>
        <begin position="12"/>
        <end position="29"/>
    </location>
</feature>
<evidence type="ECO:0000256" key="11">
    <source>
        <dbReference type="ARBA" id="ARBA00023136"/>
    </source>
</evidence>
<feature type="domain" description="Histidine kinase" evidence="13">
    <location>
        <begin position="522"/>
        <end position="742"/>
    </location>
</feature>
<dbReference type="SUPFAM" id="SSF55781">
    <property type="entry name" value="GAF domain-like"/>
    <property type="match status" value="1"/>
</dbReference>
<feature type="transmembrane region" description="Helical" evidence="12">
    <location>
        <begin position="107"/>
        <end position="126"/>
    </location>
</feature>
<evidence type="ECO:0000256" key="8">
    <source>
        <dbReference type="ARBA" id="ARBA00022777"/>
    </source>
</evidence>
<keyword evidence="7" id="KW-0547">Nucleotide-binding</keyword>
<dbReference type="Pfam" id="PF00512">
    <property type="entry name" value="HisKA"/>
    <property type="match status" value="1"/>
</dbReference>
<dbReference type="PANTHER" id="PTHR43711">
    <property type="entry name" value="TWO-COMPONENT HISTIDINE KINASE"/>
    <property type="match status" value="1"/>
</dbReference>
<keyword evidence="11 12" id="KW-0472">Membrane</keyword>
<keyword evidence="4" id="KW-1003">Cell membrane</keyword>
<dbReference type="SUPFAM" id="SSF55874">
    <property type="entry name" value="ATPase domain of HSP90 chaperone/DNA topoisomerase II/histidine kinase"/>
    <property type="match status" value="1"/>
</dbReference>
<dbReference type="SMART" id="SM00388">
    <property type="entry name" value="HisKA"/>
    <property type="match status" value="1"/>
</dbReference>
<reference evidence="14 15" key="1">
    <citation type="journal article" date="2016" name="Nat. Commun.">
        <title>Thousands of microbial genomes shed light on interconnected biogeochemical processes in an aquifer system.</title>
        <authorList>
            <person name="Anantharaman K."/>
            <person name="Brown C.T."/>
            <person name="Hug L.A."/>
            <person name="Sharon I."/>
            <person name="Castelle C.J."/>
            <person name="Probst A.J."/>
            <person name="Thomas B.C."/>
            <person name="Singh A."/>
            <person name="Wilkins M.J."/>
            <person name="Karaoz U."/>
            <person name="Brodie E.L."/>
            <person name="Williams K.H."/>
            <person name="Hubbard S.S."/>
            <person name="Banfield J.F."/>
        </authorList>
    </citation>
    <scope>NUCLEOTIDE SEQUENCE [LARGE SCALE GENOMIC DNA]</scope>
</reference>
<comment type="caution">
    <text evidence="14">The sequence shown here is derived from an EMBL/GenBank/DDBJ whole genome shotgun (WGS) entry which is preliminary data.</text>
</comment>
<dbReference type="EC" id="2.7.13.3" evidence="3"/>
<feature type="transmembrane region" description="Helical" evidence="12">
    <location>
        <begin position="264"/>
        <end position="283"/>
    </location>
</feature>
<comment type="catalytic activity">
    <reaction evidence="1">
        <text>ATP + protein L-histidine = ADP + protein N-phospho-L-histidine.</text>
        <dbReference type="EC" id="2.7.13.3"/>
    </reaction>
</comment>
<dbReference type="EMBL" id="MFES01000029">
    <property type="protein sequence ID" value="OGE84989.1"/>
    <property type="molecule type" value="Genomic_DNA"/>
</dbReference>
<evidence type="ECO:0000256" key="6">
    <source>
        <dbReference type="ARBA" id="ARBA00022679"/>
    </source>
</evidence>
<dbReference type="SMART" id="SM00387">
    <property type="entry name" value="HATPase_c"/>
    <property type="match status" value="1"/>
</dbReference>
<keyword evidence="5" id="KW-0597">Phosphoprotein</keyword>
<dbReference type="GO" id="GO:0005886">
    <property type="term" value="C:plasma membrane"/>
    <property type="evidence" value="ECO:0007669"/>
    <property type="project" value="UniProtKB-SubCell"/>
</dbReference>
<dbReference type="InterPro" id="IPR031621">
    <property type="entry name" value="HisKA_7TM"/>
</dbReference>
<evidence type="ECO:0000259" key="13">
    <source>
        <dbReference type="PROSITE" id="PS50109"/>
    </source>
</evidence>
<evidence type="ECO:0000256" key="1">
    <source>
        <dbReference type="ARBA" id="ARBA00000085"/>
    </source>
</evidence>
<gene>
    <name evidence="14" type="ORF">A3J48_00655</name>
</gene>
<evidence type="ECO:0000256" key="10">
    <source>
        <dbReference type="ARBA" id="ARBA00023012"/>
    </source>
</evidence>
<comment type="subcellular location">
    <subcellularLocation>
        <location evidence="2">Cell membrane</location>
    </subcellularLocation>
</comment>
<feature type="transmembrane region" description="Helical" evidence="12">
    <location>
        <begin position="146"/>
        <end position="165"/>
    </location>
</feature>
<dbReference type="CDD" id="cd00082">
    <property type="entry name" value="HisKA"/>
    <property type="match status" value="1"/>
</dbReference>
<dbReference type="Gene3D" id="3.30.565.10">
    <property type="entry name" value="Histidine kinase-like ATPase, C-terminal domain"/>
    <property type="match status" value="1"/>
</dbReference>
<keyword evidence="10" id="KW-0902">Two-component regulatory system</keyword>
<evidence type="ECO:0000256" key="2">
    <source>
        <dbReference type="ARBA" id="ARBA00004236"/>
    </source>
</evidence>
<dbReference type="FunFam" id="3.30.565.10:FF:000023">
    <property type="entry name" value="PAS domain-containing sensor histidine kinase"/>
    <property type="match status" value="1"/>
</dbReference>
<name>A0A1F5P541_9BACT</name>
<evidence type="ECO:0000256" key="5">
    <source>
        <dbReference type="ARBA" id="ARBA00022553"/>
    </source>
</evidence>
<keyword evidence="12" id="KW-1133">Transmembrane helix</keyword>
<feature type="transmembrane region" description="Helical" evidence="12">
    <location>
        <begin position="41"/>
        <end position="59"/>
    </location>
</feature>
<dbReference type="GO" id="GO:0005524">
    <property type="term" value="F:ATP binding"/>
    <property type="evidence" value="ECO:0007669"/>
    <property type="project" value="UniProtKB-KW"/>
</dbReference>
<dbReference type="InterPro" id="IPR050736">
    <property type="entry name" value="Sensor_HK_Regulatory"/>
</dbReference>
<sequence>MNVLNFSNFDLLAVGVAIAATGILCFVVFLNDRKSVTNKSFALFALATIFYGVVNYLNAHSPSSSPTWILWILRMTIFSAVLHAFSLYILFYVFPKPAVNFSKKYKFVLLPVVIGVAILTLTPSVFSQVTVVAESGVTNPERGPAMPIFGMVVTFLIMASIVNIFRKTFRASGVERNQLKFVLIGTIISFSLLILLNVVLPLAFNVLIFIPLAPVWILPFIILTAYSIIKYHLLDVKLIATEIVAFLLSVAILVEVVFSEGVLLVGLRFLGFLVVLAFSILLIRGVRKEVSQREQLQSLAGQLRQANTDLLLRNRYLAALQELTGEITRSLNFKKFTQEIVDGIANKMDFIGGVLMLLDKDDETLKFSAISDSSLTNRAIALVPKQISDYTGNIKTDNNLTVLAMRSGRVQLGTELAGFISPPLPKGVAAILQNAIRARAVIAAPIFSENKAIGCLLVLSRTPKEQILQAETQMVKALADEVGIMARNLTLYEQLETVNNQLVSANDQLSKLDKAKTEFLSIASHQLRTPLTAIKGYLSMVKEGDYGKLPETMASPLDNVAVSAERLIGLVNDLLDVSRIASGRLELHMQRTDIVSMARDVIQEIKPKADNKNISLILTAQSIQEIFVKADGEKLRQVVINMIDNAIKYTEKGSVTISFEKTPNKLRFMVADTGIGIAPEDISQLFQRFVRTKEARLVVTEGTGLGLYVARTTIEAMGGKIWAESEGLGRGSRFIFELSLAADDYKEEIINVAPRQDYAVN</sequence>
<feature type="transmembrane region" description="Helical" evidence="12">
    <location>
        <begin position="71"/>
        <end position="95"/>
    </location>
</feature>
<dbReference type="STRING" id="1817832.A3J48_00655"/>
<dbReference type="PRINTS" id="PR00344">
    <property type="entry name" value="BCTRLSENSOR"/>
</dbReference>
<evidence type="ECO:0000313" key="14">
    <source>
        <dbReference type="EMBL" id="OGE84989.1"/>
    </source>
</evidence>
<keyword evidence="6" id="KW-0808">Transferase</keyword>
<feature type="transmembrane region" description="Helical" evidence="12">
    <location>
        <begin position="181"/>
        <end position="200"/>
    </location>
</feature>
<organism evidence="14 15">
    <name type="scientific">Candidatus Doudnabacteria bacterium RIFCSPHIGHO2_02_FULL_46_11</name>
    <dbReference type="NCBI Taxonomy" id="1817832"/>
    <lineage>
        <taxon>Bacteria</taxon>
        <taxon>Candidatus Doudnaibacteriota</taxon>
    </lineage>
</organism>
<evidence type="ECO:0000256" key="12">
    <source>
        <dbReference type="SAM" id="Phobius"/>
    </source>
</evidence>
<dbReference type="Proteomes" id="UP000176786">
    <property type="component" value="Unassembled WGS sequence"/>
</dbReference>
<dbReference type="SUPFAM" id="SSF47384">
    <property type="entry name" value="Homodimeric domain of signal transducing histidine kinase"/>
    <property type="match status" value="1"/>
</dbReference>
<dbReference type="InterPro" id="IPR004358">
    <property type="entry name" value="Sig_transdc_His_kin-like_C"/>
</dbReference>
<keyword evidence="12" id="KW-0812">Transmembrane</keyword>
<dbReference type="Pfam" id="PF16927">
    <property type="entry name" value="HisKA_7TM"/>
    <property type="match status" value="1"/>
</dbReference>
<keyword evidence="8" id="KW-0418">Kinase</keyword>
<protein>
    <recommendedName>
        <fullName evidence="3">histidine kinase</fullName>
        <ecNumber evidence="3">2.7.13.3</ecNumber>
    </recommendedName>
</protein>
<dbReference type="InterPro" id="IPR036097">
    <property type="entry name" value="HisK_dim/P_sf"/>
</dbReference>
<dbReference type="PROSITE" id="PS50109">
    <property type="entry name" value="HIS_KIN"/>
    <property type="match status" value="1"/>
</dbReference>
<evidence type="ECO:0000256" key="7">
    <source>
        <dbReference type="ARBA" id="ARBA00022741"/>
    </source>
</evidence>
<evidence type="ECO:0000256" key="3">
    <source>
        <dbReference type="ARBA" id="ARBA00012438"/>
    </source>
</evidence>
<dbReference type="InterPro" id="IPR003661">
    <property type="entry name" value="HisK_dim/P_dom"/>
</dbReference>
<dbReference type="GO" id="GO:0000155">
    <property type="term" value="F:phosphorelay sensor kinase activity"/>
    <property type="evidence" value="ECO:0007669"/>
    <property type="project" value="InterPro"/>
</dbReference>